<dbReference type="Proteomes" id="UP001180845">
    <property type="component" value="Unassembled WGS sequence"/>
</dbReference>
<keyword evidence="3" id="KW-1185">Reference proteome</keyword>
<evidence type="ECO:0000259" key="1">
    <source>
        <dbReference type="Pfam" id="PF13592"/>
    </source>
</evidence>
<organism evidence="2 3">
    <name type="scientific">Haloactinomyces albus</name>
    <dbReference type="NCBI Taxonomy" id="1352928"/>
    <lineage>
        <taxon>Bacteria</taxon>
        <taxon>Bacillati</taxon>
        <taxon>Actinomycetota</taxon>
        <taxon>Actinomycetes</taxon>
        <taxon>Actinopolysporales</taxon>
        <taxon>Actinopolysporaceae</taxon>
        <taxon>Haloactinomyces</taxon>
    </lineage>
</organism>
<protein>
    <submittedName>
        <fullName evidence="2">Transposase</fullName>
    </submittedName>
</protein>
<gene>
    <name evidence="2" type="ORF">JOF55_003788</name>
</gene>
<evidence type="ECO:0000313" key="2">
    <source>
        <dbReference type="EMBL" id="MDR7303607.1"/>
    </source>
</evidence>
<dbReference type="Pfam" id="PF13592">
    <property type="entry name" value="HTH_33"/>
    <property type="match status" value="1"/>
</dbReference>
<dbReference type="AlphaFoldDB" id="A0AAE3ZI29"/>
<evidence type="ECO:0000313" key="3">
    <source>
        <dbReference type="Proteomes" id="UP001180845"/>
    </source>
</evidence>
<reference evidence="2" key="1">
    <citation type="submission" date="2023-07" db="EMBL/GenBank/DDBJ databases">
        <title>Sequencing the genomes of 1000 actinobacteria strains.</title>
        <authorList>
            <person name="Klenk H.-P."/>
        </authorList>
    </citation>
    <scope>NUCLEOTIDE SEQUENCE</scope>
    <source>
        <strain evidence="2">DSM 45977</strain>
    </source>
</reference>
<accession>A0AAE3ZI29</accession>
<sequence length="61" mass="6926">MGAELRERLKAALERSPLVHGWDEGQGWTLVGSKALIGRMFHVGYTVQGVWKLLRRHRSAL</sequence>
<proteinExistence type="predicted"/>
<dbReference type="InterPro" id="IPR025959">
    <property type="entry name" value="Winged_HTH_dom"/>
</dbReference>
<name>A0AAE3ZI29_9ACTN</name>
<feature type="domain" description="Winged helix-turn helix" evidence="1">
    <location>
        <begin position="25"/>
        <end position="57"/>
    </location>
</feature>
<dbReference type="RefSeq" id="WP_310276025.1">
    <property type="nucleotide sequence ID" value="NZ_JAVDXW010000001.1"/>
</dbReference>
<dbReference type="EMBL" id="JAVDXW010000001">
    <property type="protein sequence ID" value="MDR7303607.1"/>
    <property type="molecule type" value="Genomic_DNA"/>
</dbReference>
<comment type="caution">
    <text evidence="2">The sequence shown here is derived from an EMBL/GenBank/DDBJ whole genome shotgun (WGS) entry which is preliminary data.</text>
</comment>